<evidence type="ECO:0000313" key="2">
    <source>
        <dbReference type="Proteomes" id="UP000616151"/>
    </source>
</evidence>
<gene>
    <name evidence="1" type="ORF">JHL16_07185</name>
</gene>
<dbReference type="Proteomes" id="UP000616151">
    <property type="component" value="Unassembled WGS sequence"/>
</dbReference>
<dbReference type="EMBL" id="JAENHL010000006">
    <property type="protein sequence ID" value="MBK1866134.1"/>
    <property type="molecule type" value="Genomic_DNA"/>
</dbReference>
<evidence type="ECO:0000313" key="1">
    <source>
        <dbReference type="EMBL" id="MBK1866134.1"/>
    </source>
</evidence>
<keyword evidence="2" id="KW-1185">Reference proteome</keyword>
<organism evidence="1 2">
    <name type="scientific">Taklimakanibacter albus</name>
    <dbReference type="NCBI Taxonomy" id="2800327"/>
    <lineage>
        <taxon>Bacteria</taxon>
        <taxon>Pseudomonadati</taxon>
        <taxon>Pseudomonadota</taxon>
        <taxon>Alphaproteobacteria</taxon>
        <taxon>Hyphomicrobiales</taxon>
        <taxon>Aestuariivirgaceae</taxon>
        <taxon>Taklimakanibacter</taxon>
    </lineage>
</organism>
<name>A0ACC5R0G1_9HYPH</name>
<proteinExistence type="predicted"/>
<comment type="caution">
    <text evidence="1">The sequence shown here is derived from an EMBL/GenBank/DDBJ whole genome shotgun (WGS) entry which is preliminary data.</text>
</comment>
<accession>A0ACC5R0G1</accession>
<protein>
    <submittedName>
        <fullName evidence="1">N-acetylmuramoyl-L-alanine amidase</fullName>
    </submittedName>
</protein>
<reference evidence="1" key="1">
    <citation type="submission" date="2021-01" db="EMBL/GenBank/DDBJ databases">
        <authorList>
            <person name="Sun Q."/>
        </authorList>
    </citation>
    <scope>NUCLEOTIDE SEQUENCE</scope>
    <source>
        <strain evidence="1">YIM B02566</strain>
    </source>
</reference>
<sequence>MAPAHAEEVTAIAARVAGDDGKTRFVADLTRPVSYSVYVLPNPYRVMIDLPGVAFDLGPGSSGSGLGLVSAYRFGPLGKDRSRIVIDTTGPVLIAKSFLVKPEDGQPARLVVDLVKTDEKTFRMAHEADTAARPQVPAEPEADDTVQTATAMPLPVPKPGTEAPPTAAERPAPAKRADGKRVIVIDPGHGGIDPGAIGIRRTKEKDVVLAFSRALKDKLGANKNYEVILTRDDDTFLSLKQRVKVARQNQADLFIAVHADTVRGASVRGATLYTVSEKASDAEAEALAQKENRADIIGGMDLGTENEEVTDILIELAQRETKNHSIFFAKKAATQLQLVTHMTGKPTRSAGFVVLKAPDVPSVLLELGYLSNKADEALLVSPKWQAQVTEAMAKAIDTYFATEIAARQ</sequence>